<dbReference type="OrthoDB" id="9804312at2"/>
<dbReference type="AlphaFoldDB" id="U7QCK0"/>
<keyword evidence="2" id="KW-1185">Reference proteome</keyword>
<reference evidence="1 2" key="1">
    <citation type="journal article" date="2013" name="Front. Microbiol.">
        <title>Comparative genomic analyses of the cyanobacterium, Lyngbya aestuarii BL J, a powerful hydrogen producer.</title>
        <authorList>
            <person name="Kothari A."/>
            <person name="Vaughn M."/>
            <person name="Garcia-Pichel F."/>
        </authorList>
    </citation>
    <scope>NUCLEOTIDE SEQUENCE [LARGE SCALE GENOMIC DNA]</scope>
    <source>
        <strain evidence="1 2">BL J</strain>
    </source>
</reference>
<dbReference type="RefSeq" id="WP_023068964.1">
    <property type="nucleotide sequence ID" value="NZ_AUZM01000081.1"/>
</dbReference>
<sequence>MLVQAQENQQQKQLTRWITTFPQVGELYCRDREVHYLQLLERSEIIAELNNIGFQVQALESYGKLTFSVGNIGIFAQK</sequence>
<evidence type="ECO:0000313" key="1">
    <source>
        <dbReference type="EMBL" id="ERT04760.1"/>
    </source>
</evidence>
<keyword evidence="1" id="KW-0808">Transferase</keyword>
<dbReference type="GO" id="GO:0008168">
    <property type="term" value="F:methyltransferase activity"/>
    <property type="evidence" value="ECO:0007669"/>
    <property type="project" value="UniProtKB-KW"/>
</dbReference>
<dbReference type="Proteomes" id="UP000017127">
    <property type="component" value="Unassembled WGS sequence"/>
</dbReference>
<accession>U7QCK0</accession>
<dbReference type="GO" id="GO:0032259">
    <property type="term" value="P:methylation"/>
    <property type="evidence" value="ECO:0007669"/>
    <property type="project" value="UniProtKB-KW"/>
</dbReference>
<comment type="caution">
    <text evidence="1">The sequence shown here is derived from an EMBL/GenBank/DDBJ whole genome shotgun (WGS) entry which is preliminary data.</text>
</comment>
<dbReference type="EMBL" id="AUZM01000081">
    <property type="protein sequence ID" value="ERT04760.1"/>
    <property type="molecule type" value="Genomic_DNA"/>
</dbReference>
<proteinExistence type="predicted"/>
<gene>
    <name evidence="1" type="ORF">M595_5298</name>
</gene>
<name>U7QCK0_9CYAN</name>
<evidence type="ECO:0000313" key="2">
    <source>
        <dbReference type="Proteomes" id="UP000017127"/>
    </source>
</evidence>
<keyword evidence="1" id="KW-0489">Methyltransferase</keyword>
<organism evidence="1 2">
    <name type="scientific">Lyngbya aestuarii BL J</name>
    <dbReference type="NCBI Taxonomy" id="1348334"/>
    <lineage>
        <taxon>Bacteria</taxon>
        <taxon>Bacillati</taxon>
        <taxon>Cyanobacteriota</taxon>
        <taxon>Cyanophyceae</taxon>
        <taxon>Oscillatoriophycideae</taxon>
        <taxon>Oscillatoriales</taxon>
        <taxon>Microcoleaceae</taxon>
        <taxon>Lyngbya</taxon>
    </lineage>
</organism>
<protein>
    <submittedName>
        <fullName evidence="1">Methyltransferase domain protein</fullName>
    </submittedName>
</protein>